<dbReference type="RefSeq" id="WP_190998941.1">
    <property type="nucleotide sequence ID" value="NZ_JACXSI010000034.1"/>
</dbReference>
<dbReference type="PANTHER" id="PTHR42837:SF2">
    <property type="entry name" value="MEMBRANE METALLOPROTEASE ARASP2, CHLOROPLASTIC-RELATED"/>
    <property type="match status" value="1"/>
</dbReference>
<dbReference type="AlphaFoldDB" id="A0A927CXE8"/>
<accession>A0A927CXE8</accession>
<keyword evidence="9 11" id="KW-0482">Metalloprotease</keyword>
<evidence type="ECO:0000256" key="9">
    <source>
        <dbReference type="ARBA" id="ARBA00023049"/>
    </source>
</evidence>
<keyword evidence="4" id="KW-0645">Protease</keyword>
<evidence type="ECO:0000256" key="3">
    <source>
        <dbReference type="ARBA" id="ARBA00007931"/>
    </source>
</evidence>
<keyword evidence="8 11" id="KW-1133">Transmembrane helix</keyword>
<feature type="transmembrane region" description="Helical" evidence="11">
    <location>
        <begin position="6"/>
        <end position="28"/>
    </location>
</feature>
<dbReference type="Proteomes" id="UP000602076">
    <property type="component" value="Unassembled WGS sequence"/>
</dbReference>
<feature type="domain" description="Peptidase M50" evidence="12">
    <location>
        <begin position="10"/>
        <end position="408"/>
    </location>
</feature>
<evidence type="ECO:0000256" key="2">
    <source>
        <dbReference type="ARBA" id="ARBA00004141"/>
    </source>
</evidence>
<dbReference type="CDD" id="cd23081">
    <property type="entry name" value="cpPDZ_EcRseP-like"/>
    <property type="match status" value="1"/>
</dbReference>
<protein>
    <recommendedName>
        <fullName evidence="11">Zinc metalloprotease</fullName>
        <ecNumber evidence="11">3.4.24.-</ecNumber>
    </recommendedName>
</protein>
<keyword evidence="10 11" id="KW-0472">Membrane</keyword>
<dbReference type="EC" id="3.4.24.-" evidence="11"/>
<evidence type="ECO:0000313" key="13">
    <source>
        <dbReference type="EMBL" id="MBD3109408.1"/>
    </source>
</evidence>
<comment type="subcellular location">
    <subcellularLocation>
        <location evidence="2">Membrane</location>
        <topology evidence="2">Multi-pass membrane protein</topology>
    </subcellularLocation>
</comment>
<dbReference type="PANTHER" id="PTHR42837">
    <property type="entry name" value="REGULATOR OF SIGMA-E PROTEASE RSEP"/>
    <property type="match status" value="1"/>
</dbReference>
<gene>
    <name evidence="13" type="primary">rseP</name>
    <name evidence="13" type="ORF">IEO70_13755</name>
</gene>
<keyword evidence="14" id="KW-1185">Reference proteome</keyword>
<feature type="transmembrane region" description="Helical" evidence="11">
    <location>
        <begin position="176"/>
        <end position="201"/>
    </location>
</feature>
<dbReference type="CDD" id="cd06163">
    <property type="entry name" value="S2P-M50_PDZ_RseP-like"/>
    <property type="match status" value="1"/>
</dbReference>
<dbReference type="Pfam" id="PF02163">
    <property type="entry name" value="Peptidase_M50"/>
    <property type="match status" value="1"/>
</dbReference>
<dbReference type="SUPFAM" id="SSF50156">
    <property type="entry name" value="PDZ domain-like"/>
    <property type="match status" value="1"/>
</dbReference>
<dbReference type="NCBIfam" id="TIGR00054">
    <property type="entry name" value="RIP metalloprotease RseP"/>
    <property type="match status" value="1"/>
</dbReference>
<dbReference type="GO" id="GO:0046872">
    <property type="term" value="F:metal ion binding"/>
    <property type="evidence" value="ECO:0007669"/>
    <property type="project" value="UniProtKB-KW"/>
</dbReference>
<dbReference type="InterPro" id="IPR004387">
    <property type="entry name" value="Pept_M50_Zn"/>
</dbReference>
<sequence length="422" mass="47393">MQTLQTVVSFILIFGTLVFVHELGHLYFAKRAGILCREFAIGMGPKVLSFTKNETLYTIRLLPIGGYVRMAGEDQEMTEIKPGFRVGLKFGQDGKVQKIILNNKDKYRDIKVIEVESLDLEHRLEIRGFEDEEDTVMQTFEIDPKAVIVQDGVENQIAPYNRQFVSKSLWQRTMTIFAGPMMNFVLAIIIFIVIAAIQGIYVDDARIGQLTDDGRAISAGLQENDEVQAIDGAEVSSWKDIEIEIQNHPEEEIVFTVVRDGETLDIPVTPKEIEREGKQIGVIGVYPPTDKSFLSVITYGFTETYNWTKQIFVMLGQLITGQFSIDMLSGPVGIYVSTEQVVQLGILTVLKWAAVLSINLGIMNLLPIPALDGGRLLFFAVEAVRGKPLDRQKEGLVHLIGFALLMLLMLVVTWNDIQKFFL</sequence>
<evidence type="ECO:0000256" key="8">
    <source>
        <dbReference type="ARBA" id="ARBA00022989"/>
    </source>
</evidence>
<organism evidence="13 14">
    <name type="scientific">Peribacillus faecalis</name>
    <dbReference type="NCBI Taxonomy" id="2772559"/>
    <lineage>
        <taxon>Bacteria</taxon>
        <taxon>Bacillati</taxon>
        <taxon>Bacillota</taxon>
        <taxon>Bacilli</taxon>
        <taxon>Bacillales</taxon>
        <taxon>Bacillaceae</taxon>
        <taxon>Peribacillus</taxon>
    </lineage>
</organism>
<dbReference type="GO" id="GO:0006508">
    <property type="term" value="P:proteolysis"/>
    <property type="evidence" value="ECO:0007669"/>
    <property type="project" value="UniProtKB-KW"/>
</dbReference>
<keyword evidence="5 11" id="KW-0812">Transmembrane</keyword>
<reference evidence="13" key="1">
    <citation type="submission" date="2020-09" db="EMBL/GenBank/DDBJ databases">
        <title>Bacillus faecalis sp. nov., a moderately halophilic bacterium isolated from cow faeces.</title>
        <authorList>
            <person name="Jiang L."/>
            <person name="Lee J."/>
        </authorList>
    </citation>
    <scope>NUCLEOTIDE SEQUENCE</scope>
    <source>
        <strain evidence="13">AGMB 02131</strain>
    </source>
</reference>
<evidence type="ECO:0000256" key="6">
    <source>
        <dbReference type="ARBA" id="ARBA00022801"/>
    </source>
</evidence>
<comment type="caution">
    <text evidence="13">The sequence shown here is derived from an EMBL/GenBank/DDBJ whole genome shotgun (WGS) entry which is preliminary data.</text>
</comment>
<dbReference type="InterPro" id="IPR008915">
    <property type="entry name" value="Peptidase_M50"/>
</dbReference>
<evidence type="ECO:0000256" key="11">
    <source>
        <dbReference type="RuleBase" id="RU362031"/>
    </source>
</evidence>
<comment type="cofactor">
    <cofactor evidence="1 11">
        <name>Zn(2+)</name>
        <dbReference type="ChEBI" id="CHEBI:29105"/>
    </cofactor>
</comment>
<evidence type="ECO:0000259" key="12">
    <source>
        <dbReference type="Pfam" id="PF02163"/>
    </source>
</evidence>
<dbReference type="GO" id="GO:0004222">
    <property type="term" value="F:metalloendopeptidase activity"/>
    <property type="evidence" value="ECO:0007669"/>
    <property type="project" value="InterPro"/>
</dbReference>
<dbReference type="InterPro" id="IPR036034">
    <property type="entry name" value="PDZ_sf"/>
</dbReference>
<evidence type="ECO:0000256" key="1">
    <source>
        <dbReference type="ARBA" id="ARBA00001947"/>
    </source>
</evidence>
<feature type="transmembrane region" description="Helical" evidence="11">
    <location>
        <begin position="395"/>
        <end position="414"/>
    </location>
</feature>
<keyword evidence="7 11" id="KW-0862">Zinc</keyword>
<keyword evidence="6 11" id="KW-0378">Hydrolase</keyword>
<evidence type="ECO:0000256" key="5">
    <source>
        <dbReference type="ARBA" id="ARBA00022692"/>
    </source>
</evidence>
<keyword evidence="11" id="KW-0479">Metal-binding</keyword>
<name>A0A927CXE8_9BACI</name>
<evidence type="ECO:0000256" key="10">
    <source>
        <dbReference type="ARBA" id="ARBA00023136"/>
    </source>
</evidence>
<dbReference type="EMBL" id="JACXSI010000034">
    <property type="protein sequence ID" value="MBD3109408.1"/>
    <property type="molecule type" value="Genomic_DNA"/>
</dbReference>
<proteinExistence type="inferred from homology"/>
<evidence type="ECO:0000256" key="4">
    <source>
        <dbReference type="ARBA" id="ARBA00022670"/>
    </source>
</evidence>
<dbReference type="GO" id="GO:0016020">
    <property type="term" value="C:membrane"/>
    <property type="evidence" value="ECO:0007669"/>
    <property type="project" value="UniProtKB-SubCell"/>
</dbReference>
<evidence type="ECO:0000313" key="14">
    <source>
        <dbReference type="Proteomes" id="UP000602076"/>
    </source>
</evidence>
<dbReference type="Gene3D" id="2.30.42.10">
    <property type="match status" value="1"/>
</dbReference>
<evidence type="ECO:0000256" key="7">
    <source>
        <dbReference type="ARBA" id="ARBA00022833"/>
    </source>
</evidence>
<comment type="similarity">
    <text evidence="3 11">Belongs to the peptidase M50B family.</text>
</comment>